<feature type="domain" description="Putative plant transposon protein" evidence="1">
    <location>
        <begin position="1"/>
        <end position="146"/>
    </location>
</feature>
<accession>A0ABR2G943</accession>
<dbReference type="EMBL" id="JBBPBM010000002">
    <property type="protein sequence ID" value="KAK8597099.1"/>
    <property type="molecule type" value="Genomic_DNA"/>
</dbReference>
<dbReference type="Proteomes" id="UP001472677">
    <property type="component" value="Unassembled WGS sequence"/>
</dbReference>
<comment type="caution">
    <text evidence="2">The sequence shown here is derived from an EMBL/GenBank/DDBJ whole genome shotgun (WGS) entry which is preliminary data.</text>
</comment>
<sequence>MIRGECVRCDDGFINTMFDLPYEDDEHEVFVNSMTTAKRNKVLVDLCETDTTWTVSPKRSQSFKRFALKPQARGGNHLLKASLTTTSQNDTVSEEGMALSHSIIIVRQINVGCIIVDETFKCIEKGNNKIFFPLLITNVSMWHNVPKLDSDEALVVKGTDACNVP</sequence>
<evidence type="ECO:0000313" key="3">
    <source>
        <dbReference type="Proteomes" id="UP001472677"/>
    </source>
</evidence>
<keyword evidence="3" id="KW-1185">Reference proteome</keyword>
<gene>
    <name evidence="2" type="ORF">V6N12_065575</name>
</gene>
<name>A0ABR2G943_9ROSI</name>
<evidence type="ECO:0000313" key="2">
    <source>
        <dbReference type="EMBL" id="KAK8597099.1"/>
    </source>
</evidence>
<evidence type="ECO:0000259" key="1">
    <source>
        <dbReference type="Pfam" id="PF20167"/>
    </source>
</evidence>
<dbReference type="Pfam" id="PF20167">
    <property type="entry name" value="Transposase_32"/>
    <property type="match status" value="1"/>
</dbReference>
<reference evidence="2 3" key="1">
    <citation type="journal article" date="2024" name="G3 (Bethesda)">
        <title>Genome assembly of Hibiscus sabdariffa L. provides insights into metabolisms of medicinal natural products.</title>
        <authorList>
            <person name="Kim T."/>
        </authorList>
    </citation>
    <scope>NUCLEOTIDE SEQUENCE [LARGE SCALE GENOMIC DNA]</scope>
    <source>
        <strain evidence="2">TK-2024</strain>
        <tissue evidence="2">Old leaves</tissue>
    </source>
</reference>
<dbReference type="InterPro" id="IPR046796">
    <property type="entry name" value="Transposase_32_dom"/>
</dbReference>
<proteinExistence type="predicted"/>
<protein>
    <recommendedName>
        <fullName evidence="1">Putative plant transposon protein domain-containing protein</fullName>
    </recommendedName>
</protein>
<organism evidence="2 3">
    <name type="scientific">Hibiscus sabdariffa</name>
    <name type="common">roselle</name>
    <dbReference type="NCBI Taxonomy" id="183260"/>
    <lineage>
        <taxon>Eukaryota</taxon>
        <taxon>Viridiplantae</taxon>
        <taxon>Streptophyta</taxon>
        <taxon>Embryophyta</taxon>
        <taxon>Tracheophyta</taxon>
        <taxon>Spermatophyta</taxon>
        <taxon>Magnoliopsida</taxon>
        <taxon>eudicotyledons</taxon>
        <taxon>Gunneridae</taxon>
        <taxon>Pentapetalae</taxon>
        <taxon>rosids</taxon>
        <taxon>malvids</taxon>
        <taxon>Malvales</taxon>
        <taxon>Malvaceae</taxon>
        <taxon>Malvoideae</taxon>
        <taxon>Hibiscus</taxon>
    </lineage>
</organism>